<name>A0A5J4QC69_9ZZZZ</name>
<dbReference type="EMBL" id="SNRY01003904">
    <property type="protein sequence ID" value="KAA6319355.1"/>
    <property type="molecule type" value="Genomic_DNA"/>
</dbReference>
<comment type="caution">
    <text evidence="1">The sequence shown here is derived from an EMBL/GenBank/DDBJ whole genome shotgun (WGS) entry which is preliminary data.</text>
</comment>
<dbReference type="AlphaFoldDB" id="A0A5J4QC69"/>
<protein>
    <submittedName>
        <fullName evidence="1">Uncharacterized protein</fullName>
    </submittedName>
</protein>
<organism evidence="1">
    <name type="scientific">termite gut metagenome</name>
    <dbReference type="NCBI Taxonomy" id="433724"/>
    <lineage>
        <taxon>unclassified sequences</taxon>
        <taxon>metagenomes</taxon>
        <taxon>organismal metagenomes</taxon>
    </lineage>
</organism>
<evidence type="ECO:0000313" key="1">
    <source>
        <dbReference type="EMBL" id="KAA6319355.1"/>
    </source>
</evidence>
<accession>A0A5J4QC69</accession>
<proteinExistence type="predicted"/>
<gene>
    <name evidence="1" type="ORF">EZS27_030738</name>
</gene>
<sequence>MKNIKIVALSVLSGGLSSLCYAQDNDEVRMGTKRQVADDISVAPAEYRRPESYNPLERRFKYNLTDLKDKYFEMIMEKAQREFNRVVNVNGSGK</sequence>
<reference evidence="1" key="1">
    <citation type="submission" date="2019-03" db="EMBL/GenBank/DDBJ databases">
        <title>Single cell metagenomics reveals metabolic interactions within the superorganism composed of flagellate Streblomastix strix and complex community of Bacteroidetes bacteria on its surface.</title>
        <authorList>
            <person name="Treitli S.C."/>
            <person name="Kolisko M."/>
            <person name="Husnik F."/>
            <person name="Keeling P."/>
            <person name="Hampl V."/>
        </authorList>
    </citation>
    <scope>NUCLEOTIDE SEQUENCE</scope>
    <source>
        <strain evidence="1">STM</strain>
    </source>
</reference>